<organism evidence="6 7">
    <name type="scientific">Pseudovibrio axinellae</name>
    <dbReference type="NCBI Taxonomy" id="989403"/>
    <lineage>
        <taxon>Bacteria</taxon>
        <taxon>Pseudomonadati</taxon>
        <taxon>Pseudomonadota</taxon>
        <taxon>Alphaproteobacteria</taxon>
        <taxon>Hyphomicrobiales</taxon>
        <taxon>Stappiaceae</taxon>
        <taxon>Pseudovibrio</taxon>
    </lineage>
</organism>
<evidence type="ECO:0000256" key="4">
    <source>
        <dbReference type="ARBA" id="ARBA00023163"/>
    </source>
</evidence>
<dbReference type="Proteomes" id="UP000076577">
    <property type="component" value="Unassembled WGS sequence"/>
</dbReference>
<dbReference type="PANTHER" id="PTHR30204:SF69">
    <property type="entry name" value="MERR-FAMILY TRANSCRIPTIONAL REGULATOR"/>
    <property type="match status" value="1"/>
</dbReference>
<proteinExistence type="predicted"/>
<evidence type="ECO:0000256" key="1">
    <source>
        <dbReference type="ARBA" id="ARBA00022491"/>
    </source>
</evidence>
<dbReference type="GO" id="GO:0003700">
    <property type="term" value="F:DNA-binding transcription factor activity"/>
    <property type="evidence" value="ECO:0007669"/>
    <property type="project" value="InterPro"/>
</dbReference>
<dbReference type="PRINTS" id="PR00040">
    <property type="entry name" value="HTHMERR"/>
</dbReference>
<evidence type="ECO:0000259" key="5">
    <source>
        <dbReference type="PROSITE" id="PS50937"/>
    </source>
</evidence>
<dbReference type="PATRIC" id="fig|989403.3.peg.4076"/>
<dbReference type="Gene3D" id="1.10.1660.10">
    <property type="match status" value="1"/>
</dbReference>
<dbReference type="SUPFAM" id="SSF46955">
    <property type="entry name" value="Putative DNA-binding domain"/>
    <property type="match status" value="1"/>
</dbReference>
<dbReference type="InterPro" id="IPR009061">
    <property type="entry name" value="DNA-bd_dom_put_sf"/>
</dbReference>
<gene>
    <name evidence="6" type="primary">nolA</name>
    <name evidence="6" type="ORF">PsAD2_03745</name>
</gene>
<keyword evidence="7" id="KW-1185">Reference proteome</keyword>
<dbReference type="PANTHER" id="PTHR30204">
    <property type="entry name" value="REDOX-CYCLING DRUG-SENSING TRANSCRIPTIONAL ACTIVATOR SOXR"/>
    <property type="match status" value="1"/>
</dbReference>
<keyword evidence="1" id="KW-0678">Repressor</keyword>
<dbReference type="InterPro" id="IPR047057">
    <property type="entry name" value="MerR_fam"/>
</dbReference>
<dbReference type="PROSITE" id="PS50937">
    <property type="entry name" value="HTH_MERR_2"/>
    <property type="match status" value="1"/>
</dbReference>
<sequence>MTTQLMKIGELTERAGVSSRTVHYYENLGLISPVQRDGPKHRLYEPEVLQRLQKIAALKKLGLSLEDIAGVIDLYFQSDAAPLSGKIKVIEILKGQLENVDKQIDELSAFRSDLIKNISHMERLYGEALMQKS</sequence>
<feature type="domain" description="HTH merR-type" evidence="5">
    <location>
        <begin position="5"/>
        <end position="74"/>
    </location>
</feature>
<evidence type="ECO:0000313" key="6">
    <source>
        <dbReference type="EMBL" id="KZL14450.1"/>
    </source>
</evidence>
<accession>A0A165VM80</accession>
<evidence type="ECO:0000256" key="2">
    <source>
        <dbReference type="ARBA" id="ARBA00023015"/>
    </source>
</evidence>
<name>A0A165VM80_9HYPH</name>
<dbReference type="RefSeq" id="WP_208979636.1">
    <property type="nucleotide sequence ID" value="NZ_FOFM01000039.1"/>
</dbReference>
<dbReference type="Pfam" id="PF13411">
    <property type="entry name" value="MerR_1"/>
    <property type="match status" value="1"/>
</dbReference>
<evidence type="ECO:0000313" key="7">
    <source>
        <dbReference type="Proteomes" id="UP000076577"/>
    </source>
</evidence>
<dbReference type="AlphaFoldDB" id="A0A165VM80"/>
<keyword evidence="2" id="KW-0805">Transcription regulation</keyword>
<dbReference type="STRING" id="989403.SAMN05421798_1396"/>
<keyword evidence="3" id="KW-0238">DNA-binding</keyword>
<comment type="caution">
    <text evidence="6">The sequence shown here is derived from an EMBL/GenBank/DDBJ whole genome shotgun (WGS) entry which is preliminary data.</text>
</comment>
<reference evidence="6 7" key="1">
    <citation type="journal article" date="2016" name="Front. Microbiol.">
        <title>Comparative Genomic Analysis Reveals a Diverse Repertoire of Genes Involved in Prokaryote-Eukaryote Interactions within the Pseudovibrio Genus.</title>
        <authorList>
            <person name="Romano S."/>
            <person name="Fernandez-Guerra A."/>
            <person name="Reen F.J."/>
            <person name="Glockner F.O."/>
            <person name="Crowley S.P."/>
            <person name="O'Sullivan O."/>
            <person name="Cotter P.D."/>
            <person name="Adams C."/>
            <person name="Dobson A.D."/>
            <person name="O'Gara F."/>
        </authorList>
    </citation>
    <scope>NUCLEOTIDE SEQUENCE [LARGE SCALE GENOMIC DNA]</scope>
    <source>
        <strain evidence="6 7">Ad2</strain>
    </source>
</reference>
<dbReference type="EMBL" id="LMCB01000089">
    <property type="protein sequence ID" value="KZL14450.1"/>
    <property type="molecule type" value="Genomic_DNA"/>
</dbReference>
<keyword evidence="4" id="KW-0804">Transcription</keyword>
<dbReference type="InterPro" id="IPR000551">
    <property type="entry name" value="MerR-type_HTH_dom"/>
</dbReference>
<evidence type="ECO:0000256" key="3">
    <source>
        <dbReference type="ARBA" id="ARBA00023125"/>
    </source>
</evidence>
<protein>
    <submittedName>
        <fullName evidence="6">Nodulation protein NolA</fullName>
    </submittedName>
</protein>
<dbReference type="SMART" id="SM00422">
    <property type="entry name" value="HTH_MERR"/>
    <property type="match status" value="1"/>
</dbReference>
<dbReference type="GO" id="GO:0003677">
    <property type="term" value="F:DNA binding"/>
    <property type="evidence" value="ECO:0007669"/>
    <property type="project" value="UniProtKB-KW"/>
</dbReference>